<dbReference type="PANTHER" id="PTHR43394">
    <property type="entry name" value="ATP-DEPENDENT PERMEASE MDL1, MITOCHONDRIAL"/>
    <property type="match status" value="1"/>
</dbReference>
<dbReference type="Gene3D" id="3.40.50.300">
    <property type="entry name" value="P-loop containing nucleotide triphosphate hydrolases"/>
    <property type="match status" value="1"/>
</dbReference>
<dbReference type="GO" id="GO:0005886">
    <property type="term" value="C:plasma membrane"/>
    <property type="evidence" value="ECO:0007669"/>
    <property type="project" value="UniProtKB-SubCell"/>
</dbReference>
<feature type="transmembrane region" description="Helical" evidence="7">
    <location>
        <begin position="21"/>
        <end position="42"/>
    </location>
</feature>
<comment type="subcellular location">
    <subcellularLocation>
        <location evidence="1">Cell membrane</location>
        <topology evidence="1">Multi-pass membrane protein</topology>
    </subcellularLocation>
</comment>
<evidence type="ECO:0000313" key="10">
    <source>
        <dbReference type="EMBL" id="PHU37392.1"/>
    </source>
</evidence>
<accession>A0A2G3E294</accession>
<feature type="transmembrane region" description="Helical" evidence="7">
    <location>
        <begin position="166"/>
        <end position="183"/>
    </location>
</feature>
<dbReference type="CDD" id="cd03251">
    <property type="entry name" value="ABCC_MsbA"/>
    <property type="match status" value="1"/>
</dbReference>
<dbReference type="InterPro" id="IPR036640">
    <property type="entry name" value="ABC1_TM_sf"/>
</dbReference>
<dbReference type="PROSITE" id="PS00211">
    <property type="entry name" value="ABC_TRANSPORTER_1"/>
    <property type="match status" value="1"/>
</dbReference>
<dbReference type="SMART" id="SM00382">
    <property type="entry name" value="AAA"/>
    <property type="match status" value="1"/>
</dbReference>
<dbReference type="SUPFAM" id="SSF52540">
    <property type="entry name" value="P-loop containing nucleoside triphosphate hydrolases"/>
    <property type="match status" value="1"/>
</dbReference>
<reference evidence="10 11" key="2">
    <citation type="submission" date="2017-10" db="EMBL/GenBank/DDBJ databases">
        <authorList>
            <person name="Banno H."/>
            <person name="Chua N.-H."/>
        </authorList>
    </citation>
    <scope>NUCLEOTIDE SEQUENCE [LARGE SCALE GENOMIC DNA]</scope>
    <source>
        <strain evidence="10 11">JK623</strain>
    </source>
</reference>
<dbReference type="RefSeq" id="WP_099386277.1">
    <property type="nucleotide sequence ID" value="NZ_JANSWH010000047.1"/>
</dbReference>
<evidence type="ECO:0000259" key="8">
    <source>
        <dbReference type="PROSITE" id="PS50893"/>
    </source>
</evidence>
<keyword evidence="4" id="KW-0067">ATP-binding</keyword>
<dbReference type="PROSITE" id="PS50929">
    <property type="entry name" value="ABC_TM1F"/>
    <property type="match status" value="1"/>
</dbReference>
<evidence type="ECO:0000256" key="6">
    <source>
        <dbReference type="ARBA" id="ARBA00023136"/>
    </source>
</evidence>
<name>A0A2G3E294_9FIRM</name>
<dbReference type="CDD" id="cd18549">
    <property type="entry name" value="ABC_6TM_YwjA_like"/>
    <property type="match status" value="1"/>
</dbReference>
<evidence type="ECO:0000256" key="1">
    <source>
        <dbReference type="ARBA" id="ARBA00004651"/>
    </source>
</evidence>
<dbReference type="InterPro" id="IPR027417">
    <property type="entry name" value="P-loop_NTPase"/>
</dbReference>
<gene>
    <name evidence="10" type="ORF">CSX02_07960</name>
</gene>
<feature type="transmembrane region" description="Helical" evidence="7">
    <location>
        <begin position="247"/>
        <end position="273"/>
    </location>
</feature>
<evidence type="ECO:0000313" key="11">
    <source>
        <dbReference type="Proteomes" id="UP000224563"/>
    </source>
</evidence>
<keyword evidence="11" id="KW-1185">Reference proteome</keyword>
<feature type="domain" description="ABC transporter" evidence="8">
    <location>
        <begin position="341"/>
        <end position="576"/>
    </location>
</feature>
<dbReference type="PANTHER" id="PTHR43394:SF1">
    <property type="entry name" value="ATP-BINDING CASSETTE SUB-FAMILY B MEMBER 10, MITOCHONDRIAL"/>
    <property type="match status" value="1"/>
</dbReference>
<dbReference type="InterPro" id="IPR017871">
    <property type="entry name" value="ABC_transporter-like_CS"/>
</dbReference>
<evidence type="ECO:0000256" key="5">
    <source>
        <dbReference type="ARBA" id="ARBA00022989"/>
    </source>
</evidence>
<evidence type="ECO:0000256" key="2">
    <source>
        <dbReference type="ARBA" id="ARBA00022692"/>
    </source>
</evidence>
<keyword evidence="3" id="KW-0547">Nucleotide-binding</keyword>
<keyword evidence="5 7" id="KW-1133">Transmembrane helix</keyword>
<dbReference type="InterPro" id="IPR003439">
    <property type="entry name" value="ABC_transporter-like_ATP-bd"/>
</dbReference>
<dbReference type="FunFam" id="3.40.50.300:FF:000218">
    <property type="entry name" value="Multidrug ABC transporter ATP-binding protein"/>
    <property type="match status" value="1"/>
</dbReference>
<feature type="transmembrane region" description="Helical" evidence="7">
    <location>
        <begin position="62"/>
        <end position="82"/>
    </location>
</feature>
<dbReference type="SUPFAM" id="SSF90123">
    <property type="entry name" value="ABC transporter transmembrane region"/>
    <property type="match status" value="1"/>
</dbReference>
<evidence type="ECO:0000259" key="9">
    <source>
        <dbReference type="PROSITE" id="PS50929"/>
    </source>
</evidence>
<dbReference type="EMBL" id="PDYG01000056">
    <property type="protein sequence ID" value="PHU37392.1"/>
    <property type="molecule type" value="Genomic_DNA"/>
</dbReference>
<dbReference type="InterPro" id="IPR003593">
    <property type="entry name" value="AAA+_ATPase"/>
</dbReference>
<protein>
    <submittedName>
        <fullName evidence="10">Thiamine ABC transporter permease</fullName>
    </submittedName>
</protein>
<dbReference type="Gene3D" id="1.20.1560.10">
    <property type="entry name" value="ABC transporter type 1, transmembrane domain"/>
    <property type="match status" value="2"/>
</dbReference>
<comment type="caution">
    <text evidence="10">The sequence shown here is derived from an EMBL/GenBank/DDBJ whole genome shotgun (WGS) entry which is preliminary data.</text>
</comment>
<reference evidence="10 11" key="1">
    <citation type="submission" date="2017-10" db="EMBL/GenBank/DDBJ databases">
        <title>Resolving the taxonomy of Roseburia spp., Eubacterium rectale and Agathobacter spp. through phylogenomic analysis.</title>
        <authorList>
            <person name="Sheridan P.O."/>
            <person name="Walker A.W."/>
            <person name="Duncan S.H."/>
            <person name="Scott K.P."/>
            <person name="Toole P.W.O."/>
            <person name="Luis P."/>
            <person name="Flint H.J."/>
        </authorList>
    </citation>
    <scope>NUCLEOTIDE SEQUENCE [LARGE SCALE GENOMIC DNA]</scope>
    <source>
        <strain evidence="10 11">JK623</strain>
    </source>
</reference>
<keyword evidence="2 7" id="KW-0812">Transmembrane</keyword>
<proteinExistence type="predicted"/>
<dbReference type="GO" id="GO:0005524">
    <property type="term" value="F:ATP binding"/>
    <property type="evidence" value="ECO:0007669"/>
    <property type="project" value="UniProtKB-KW"/>
</dbReference>
<dbReference type="Proteomes" id="UP000224563">
    <property type="component" value="Unassembled WGS sequence"/>
</dbReference>
<dbReference type="GO" id="GO:0016887">
    <property type="term" value="F:ATP hydrolysis activity"/>
    <property type="evidence" value="ECO:0007669"/>
    <property type="project" value="InterPro"/>
</dbReference>
<dbReference type="Pfam" id="PF00005">
    <property type="entry name" value="ABC_tran"/>
    <property type="match status" value="1"/>
</dbReference>
<dbReference type="AlphaFoldDB" id="A0A2G3E294"/>
<evidence type="ECO:0000256" key="7">
    <source>
        <dbReference type="SAM" id="Phobius"/>
    </source>
</evidence>
<dbReference type="Pfam" id="PF00664">
    <property type="entry name" value="ABC_membrane"/>
    <property type="match status" value="1"/>
</dbReference>
<evidence type="ECO:0000256" key="4">
    <source>
        <dbReference type="ARBA" id="ARBA00022840"/>
    </source>
</evidence>
<evidence type="ECO:0000256" key="3">
    <source>
        <dbReference type="ARBA" id="ARBA00022741"/>
    </source>
</evidence>
<dbReference type="GO" id="GO:0015421">
    <property type="term" value="F:ABC-type oligopeptide transporter activity"/>
    <property type="evidence" value="ECO:0007669"/>
    <property type="project" value="TreeGrafter"/>
</dbReference>
<organism evidence="10 11">
    <name type="scientific">Agathobacter ruminis</name>
    <dbReference type="NCBI Taxonomy" id="1712665"/>
    <lineage>
        <taxon>Bacteria</taxon>
        <taxon>Bacillati</taxon>
        <taxon>Bacillota</taxon>
        <taxon>Clostridia</taxon>
        <taxon>Lachnospirales</taxon>
        <taxon>Lachnospiraceae</taxon>
        <taxon>Agathobacter</taxon>
    </lineage>
</organism>
<feature type="domain" description="ABC transmembrane type-1" evidence="9">
    <location>
        <begin position="25"/>
        <end position="307"/>
    </location>
</feature>
<keyword evidence="6 7" id="KW-0472">Membrane</keyword>
<sequence>MKKKSNLKKLISYYKPYKRLFWTDMFFATVSAAVALTIPLIVRYIAYNLVYEERAVILHTMLYLGAGLLLLVAIDCYSRFYIGNYGHVMGAKIEYDMRAEIFAHMQKLSFSFYDDAQVGQLMSRITTDLFDITELLHHGPENIILSVIKIAGALVILVNINWMLAIAAFVMVPIMFFFASKLYRKMRRASRRNRQKIAEINAQIEDNLSGIRVVKSFANEEIENQKFQKGNDGFLESKKNSYHYMGMFQAGMAGFTTLIQVCVLVTGAVLIAYGRLQVQDLITFMLYISVFTEPVRTLVDFTEQFQNGYTGFERFREIMDTKPDIVDAKDAKVLTDVKGDICFDHVSFAYQENQDEVLNEVSLNVPAGAYMALVGSSGAGKTTLCSLIPRFYETTGGNIYIDGHNIKEITLKSLRDNIGIVQQDVYLFAGTIYENISYGKPGATREEVIAAAKNANAHDFIMSFPDGYDTDIGQRGIKLSGGQKQRLSIARVFLKNPPILIFDEATSALDNESERVVQESLEKLAKNRTTFVIAHRLTTIQNAERILVLTENGIAESGSHDELLAKGGIYEKLYHMHA</sequence>
<dbReference type="InterPro" id="IPR011527">
    <property type="entry name" value="ABC1_TM_dom"/>
</dbReference>
<dbReference type="InterPro" id="IPR039421">
    <property type="entry name" value="Type_1_exporter"/>
</dbReference>
<dbReference type="PROSITE" id="PS50893">
    <property type="entry name" value="ABC_TRANSPORTER_2"/>
    <property type="match status" value="1"/>
</dbReference>